<sequence>MASSFYSNSQHVDFESVLSIDDQGMVSMFKALMASGLAGFLGFPAVIYEDALVDFFENASVREGVIISTMAGQLVEISEEWFAKSFDLPVDGLGDLSEIPKDVIFDARSIVSLSGEPVSLSGRKNQMKFEFRLLCDIMAKAISVKAGSFNAITVEKFSLITAVFCSIRMNWAKILFSIFKRMVTPGSKQAKGFAIQISLLLANISNLELGASSEFPASKILTKKTVHRFISINDRDGAEEATGATKQRAASKKRHATDVGAAVTKKKRTSKRKLSLETVVVVQEAVPIQSVPVSTDTEPMVEDQQADFSQEQPADEPPTVKSAASTEEKHWFDLSYEELIAKWAAERPVTSPTDSNDEIEDDKPAVDNPDTIINQVLQHLDSTSDDKNVEPVEEAATMGIVTAGEDQQVHEFLAQKANDDLLDDDEQKSLEDILLAIPVDVPLPSAGMEITKIVMGQEIKIPGVSEKTCRGLQQPSNVQISASAERTPTFAQRVEMAQRHIVHTVLDADANIELLERQAAAERDRERRRREARMLKRRRRD</sequence>
<gene>
    <name evidence="2" type="ORF">F511_39927</name>
</gene>
<accession>A0A2Z7AHZ3</accession>
<dbReference type="AlphaFoldDB" id="A0A2Z7AHZ3"/>
<evidence type="ECO:0000256" key="1">
    <source>
        <dbReference type="SAM" id="MobiDB-lite"/>
    </source>
</evidence>
<protein>
    <recommendedName>
        <fullName evidence="4">Dystroglycan-like</fullName>
    </recommendedName>
</protein>
<name>A0A2Z7AHZ3_9LAMI</name>
<dbReference type="EMBL" id="KV017235">
    <property type="protein sequence ID" value="KZV18719.1"/>
    <property type="molecule type" value="Genomic_DNA"/>
</dbReference>
<reference evidence="2 3" key="1">
    <citation type="journal article" date="2015" name="Proc. Natl. Acad. Sci. U.S.A.">
        <title>The resurrection genome of Boea hygrometrica: A blueprint for survival of dehydration.</title>
        <authorList>
            <person name="Xiao L."/>
            <person name="Yang G."/>
            <person name="Zhang L."/>
            <person name="Yang X."/>
            <person name="Zhao S."/>
            <person name="Ji Z."/>
            <person name="Zhou Q."/>
            <person name="Hu M."/>
            <person name="Wang Y."/>
            <person name="Chen M."/>
            <person name="Xu Y."/>
            <person name="Jin H."/>
            <person name="Xiao X."/>
            <person name="Hu G."/>
            <person name="Bao F."/>
            <person name="Hu Y."/>
            <person name="Wan P."/>
            <person name="Li L."/>
            <person name="Deng X."/>
            <person name="Kuang T."/>
            <person name="Xiang C."/>
            <person name="Zhu J.K."/>
            <person name="Oliver M.J."/>
            <person name="He Y."/>
        </authorList>
    </citation>
    <scope>NUCLEOTIDE SEQUENCE [LARGE SCALE GENOMIC DNA]</scope>
    <source>
        <strain evidence="3">cv. XS01</strain>
    </source>
</reference>
<feature type="region of interest" description="Disordered" evidence="1">
    <location>
        <begin position="518"/>
        <end position="541"/>
    </location>
</feature>
<feature type="compositionally biased region" description="Basic residues" evidence="1">
    <location>
        <begin position="526"/>
        <end position="541"/>
    </location>
</feature>
<proteinExistence type="predicted"/>
<feature type="region of interest" description="Disordered" evidence="1">
    <location>
        <begin position="240"/>
        <end position="264"/>
    </location>
</feature>
<feature type="region of interest" description="Disordered" evidence="1">
    <location>
        <begin position="347"/>
        <end position="368"/>
    </location>
</feature>
<keyword evidence="3" id="KW-1185">Reference proteome</keyword>
<dbReference type="Proteomes" id="UP000250235">
    <property type="component" value="Unassembled WGS sequence"/>
</dbReference>
<evidence type="ECO:0008006" key="4">
    <source>
        <dbReference type="Google" id="ProtNLM"/>
    </source>
</evidence>
<organism evidence="2 3">
    <name type="scientific">Dorcoceras hygrometricum</name>
    <dbReference type="NCBI Taxonomy" id="472368"/>
    <lineage>
        <taxon>Eukaryota</taxon>
        <taxon>Viridiplantae</taxon>
        <taxon>Streptophyta</taxon>
        <taxon>Embryophyta</taxon>
        <taxon>Tracheophyta</taxon>
        <taxon>Spermatophyta</taxon>
        <taxon>Magnoliopsida</taxon>
        <taxon>eudicotyledons</taxon>
        <taxon>Gunneridae</taxon>
        <taxon>Pentapetalae</taxon>
        <taxon>asterids</taxon>
        <taxon>lamiids</taxon>
        <taxon>Lamiales</taxon>
        <taxon>Gesneriaceae</taxon>
        <taxon>Didymocarpoideae</taxon>
        <taxon>Trichosporeae</taxon>
        <taxon>Loxocarpinae</taxon>
        <taxon>Dorcoceras</taxon>
    </lineage>
</organism>
<evidence type="ECO:0000313" key="2">
    <source>
        <dbReference type="EMBL" id="KZV18719.1"/>
    </source>
</evidence>
<feature type="region of interest" description="Disordered" evidence="1">
    <location>
        <begin position="291"/>
        <end position="326"/>
    </location>
</feature>
<evidence type="ECO:0000313" key="3">
    <source>
        <dbReference type="Proteomes" id="UP000250235"/>
    </source>
</evidence>